<feature type="region of interest" description="Disordered" evidence="1">
    <location>
        <begin position="1"/>
        <end position="47"/>
    </location>
</feature>
<proteinExistence type="predicted"/>
<feature type="compositionally biased region" description="Basic and acidic residues" evidence="1">
    <location>
        <begin position="16"/>
        <end position="29"/>
    </location>
</feature>
<reference evidence="2 3" key="1">
    <citation type="journal article" date="2014" name="PLoS ONE">
        <title>De novo Genome Assembly of the Fungal Plant Pathogen Pyrenophora semeniperda.</title>
        <authorList>
            <person name="Soliai M.M."/>
            <person name="Meyer S.E."/>
            <person name="Udall J.A."/>
            <person name="Elzinga D.E."/>
            <person name="Hermansen R.A."/>
            <person name="Bodily P.M."/>
            <person name="Hart A.A."/>
            <person name="Coleman C.E."/>
        </authorList>
    </citation>
    <scope>NUCLEOTIDE SEQUENCE [LARGE SCALE GENOMIC DNA]</scope>
    <source>
        <strain evidence="2 3">CCB06</strain>
        <tissue evidence="2">Mycelium</tissue>
    </source>
</reference>
<gene>
    <name evidence="2" type="ORF">GMOD_00010085</name>
</gene>
<dbReference type="EMBL" id="KE747811">
    <property type="protein sequence ID" value="RMZ67718.1"/>
    <property type="molecule type" value="Genomic_DNA"/>
</dbReference>
<accession>A0A3M7LZT5</accession>
<dbReference type="Proteomes" id="UP000265663">
    <property type="component" value="Unassembled WGS sequence"/>
</dbReference>
<evidence type="ECO:0000313" key="2">
    <source>
        <dbReference type="EMBL" id="RMZ67718.1"/>
    </source>
</evidence>
<dbReference type="AlphaFoldDB" id="A0A3M7LZT5"/>
<organism evidence="2 3">
    <name type="scientific">Pyrenophora seminiperda CCB06</name>
    <dbReference type="NCBI Taxonomy" id="1302712"/>
    <lineage>
        <taxon>Eukaryota</taxon>
        <taxon>Fungi</taxon>
        <taxon>Dikarya</taxon>
        <taxon>Ascomycota</taxon>
        <taxon>Pezizomycotina</taxon>
        <taxon>Dothideomycetes</taxon>
        <taxon>Pleosporomycetidae</taxon>
        <taxon>Pleosporales</taxon>
        <taxon>Pleosporineae</taxon>
        <taxon>Pleosporaceae</taxon>
        <taxon>Pyrenophora</taxon>
    </lineage>
</organism>
<evidence type="ECO:0000313" key="3">
    <source>
        <dbReference type="Proteomes" id="UP000265663"/>
    </source>
</evidence>
<protein>
    <submittedName>
        <fullName evidence="2">Uncharacterized protein</fullName>
    </submittedName>
</protein>
<evidence type="ECO:0000256" key="1">
    <source>
        <dbReference type="SAM" id="MobiDB-lite"/>
    </source>
</evidence>
<keyword evidence="3" id="KW-1185">Reference proteome</keyword>
<name>A0A3M7LZT5_9PLEO</name>
<sequence>MQSKLPKNGSDVVDTGDGHDGDKEAENGNDKTANSMVRRSGPEQREE</sequence>